<protein>
    <submittedName>
        <fullName evidence="3">Uncharacterized protein</fullName>
    </submittedName>
</protein>
<feature type="region of interest" description="Disordered" evidence="1">
    <location>
        <begin position="28"/>
        <end position="70"/>
    </location>
</feature>
<keyword evidence="4" id="KW-1185">Reference proteome</keyword>
<evidence type="ECO:0000313" key="4">
    <source>
        <dbReference type="Proteomes" id="UP000265703"/>
    </source>
</evidence>
<comment type="caution">
    <text evidence="3">The sequence shown here is derived from an EMBL/GenBank/DDBJ whole genome shotgun (WGS) entry which is preliminary data.</text>
</comment>
<gene>
    <name evidence="3" type="ORF">C1645_744390</name>
</gene>
<dbReference type="EMBL" id="QKYT01000769">
    <property type="protein sequence ID" value="RIA81615.1"/>
    <property type="molecule type" value="Genomic_DNA"/>
</dbReference>
<evidence type="ECO:0000256" key="2">
    <source>
        <dbReference type="SAM" id="Phobius"/>
    </source>
</evidence>
<evidence type="ECO:0000256" key="1">
    <source>
        <dbReference type="SAM" id="MobiDB-lite"/>
    </source>
</evidence>
<keyword evidence="2" id="KW-1133">Transmembrane helix</keyword>
<dbReference type="Proteomes" id="UP000265703">
    <property type="component" value="Unassembled WGS sequence"/>
</dbReference>
<accession>A0A397SBF3</accession>
<sequence>MLNMNKTLLIAVLILVLLYLYYQQPRKYSLDSDSSDSEGGEESNLFENPKYEIKENASRSNSPVSDEDKKRYGRIRPLSILRKKYPSAFEFEKGKEQRAKHFDFDKRGTEKSSTKSEKNEKRPQLGYSDLFGKKMEAAGKDFKQFVKIKTLMEYIDWRLMNGANEDYENTLYDFCEGRQACSSMRAGDYTFEQAQEAVNKALTGDKELLKRLQDLPYLNPKYKLGV</sequence>
<feature type="transmembrane region" description="Helical" evidence="2">
    <location>
        <begin position="6"/>
        <end position="22"/>
    </location>
</feature>
<feature type="compositionally biased region" description="Basic and acidic residues" evidence="1">
    <location>
        <begin position="102"/>
        <end position="123"/>
    </location>
</feature>
<dbReference type="AlphaFoldDB" id="A0A397SBF3"/>
<keyword evidence="2" id="KW-0812">Transmembrane</keyword>
<organism evidence="3 4">
    <name type="scientific">Glomus cerebriforme</name>
    <dbReference type="NCBI Taxonomy" id="658196"/>
    <lineage>
        <taxon>Eukaryota</taxon>
        <taxon>Fungi</taxon>
        <taxon>Fungi incertae sedis</taxon>
        <taxon>Mucoromycota</taxon>
        <taxon>Glomeromycotina</taxon>
        <taxon>Glomeromycetes</taxon>
        <taxon>Glomerales</taxon>
        <taxon>Glomeraceae</taxon>
        <taxon>Glomus</taxon>
    </lineage>
</organism>
<reference evidence="3 4" key="1">
    <citation type="submission" date="2018-06" db="EMBL/GenBank/DDBJ databases">
        <title>Comparative genomics reveals the genomic features of Rhizophagus irregularis, R. cerebriforme, R. diaphanum and Gigaspora rosea, and their symbiotic lifestyle signature.</title>
        <authorList>
            <person name="Morin E."/>
            <person name="San Clemente H."/>
            <person name="Chen E.C.H."/>
            <person name="De La Providencia I."/>
            <person name="Hainaut M."/>
            <person name="Kuo A."/>
            <person name="Kohler A."/>
            <person name="Murat C."/>
            <person name="Tang N."/>
            <person name="Roy S."/>
            <person name="Loubradou J."/>
            <person name="Henrissat B."/>
            <person name="Grigoriev I.V."/>
            <person name="Corradi N."/>
            <person name="Roux C."/>
            <person name="Martin F.M."/>
        </authorList>
    </citation>
    <scope>NUCLEOTIDE SEQUENCE [LARGE SCALE GENOMIC DNA]</scope>
    <source>
        <strain evidence="3 4">DAOM 227022</strain>
    </source>
</reference>
<proteinExistence type="predicted"/>
<evidence type="ECO:0000313" key="3">
    <source>
        <dbReference type="EMBL" id="RIA81615.1"/>
    </source>
</evidence>
<name>A0A397SBF3_9GLOM</name>
<feature type="region of interest" description="Disordered" evidence="1">
    <location>
        <begin position="102"/>
        <end position="125"/>
    </location>
</feature>
<keyword evidence="2" id="KW-0472">Membrane</keyword>